<dbReference type="Pfam" id="PF04652">
    <property type="entry name" value="Vta1"/>
    <property type="match status" value="1"/>
</dbReference>
<dbReference type="HOGENOM" id="CLU_030378_0_0_1"/>
<dbReference type="PANTHER" id="PTHR46009">
    <property type="entry name" value="VACUOLAR PROTEIN SORTING-ASSOCIATED PROTEIN VTA1 HOMOLOG"/>
    <property type="match status" value="1"/>
</dbReference>
<accession>N1PN41</accession>
<keyword evidence="6" id="KW-0967">Endosome</keyword>
<dbReference type="EMBL" id="KB446539">
    <property type="protein sequence ID" value="EME44333.1"/>
    <property type="molecule type" value="Genomic_DNA"/>
</dbReference>
<dbReference type="Gene3D" id="1.20.5.420">
    <property type="entry name" value="Immunoglobulin FC, subunit C"/>
    <property type="match status" value="1"/>
</dbReference>
<evidence type="ECO:0000259" key="10">
    <source>
        <dbReference type="Pfam" id="PF04652"/>
    </source>
</evidence>
<dbReference type="GO" id="GO:0032511">
    <property type="term" value="P:late endosome to vacuole transport via multivesicular body sorting pathway"/>
    <property type="evidence" value="ECO:0007669"/>
    <property type="project" value="InterPro"/>
</dbReference>
<feature type="compositionally biased region" description="Low complexity" evidence="9">
    <location>
        <begin position="353"/>
        <end position="364"/>
    </location>
</feature>
<dbReference type="STRING" id="675120.N1PN41"/>
<comment type="similarity">
    <text evidence="3">Belongs to the VTA1 family.</text>
</comment>
<dbReference type="GO" id="GO:0005771">
    <property type="term" value="C:multivesicular body"/>
    <property type="evidence" value="ECO:0007669"/>
    <property type="project" value="TreeGrafter"/>
</dbReference>
<dbReference type="Pfam" id="PF18097">
    <property type="entry name" value="Vta1_C"/>
    <property type="match status" value="1"/>
</dbReference>
<keyword evidence="8" id="KW-0472">Membrane</keyword>
<feature type="domain" description="Vta1/callose synthase N-terminal" evidence="10">
    <location>
        <begin position="16"/>
        <end position="158"/>
    </location>
</feature>
<dbReference type="Gene3D" id="1.25.40.270">
    <property type="entry name" value="Vacuolar protein sorting-associated protein vta1"/>
    <property type="match status" value="1"/>
</dbReference>
<reference evidence="13" key="1">
    <citation type="journal article" date="2012" name="PLoS Genet.">
        <title>The genomes of the fungal plant pathogens Cladosporium fulvum and Dothistroma septosporum reveal adaptation to different hosts and lifestyles but also signatures of common ancestry.</title>
        <authorList>
            <person name="de Wit P.J.G.M."/>
            <person name="van der Burgt A."/>
            <person name="Oekmen B."/>
            <person name="Stergiopoulos I."/>
            <person name="Abd-Elsalam K.A."/>
            <person name="Aerts A.L."/>
            <person name="Bahkali A.H."/>
            <person name="Beenen H.G."/>
            <person name="Chettri P."/>
            <person name="Cox M.P."/>
            <person name="Datema E."/>
            <person name="de Vries R.P."/>
            <person name="Dhillon B."/>
            <person name="Ganley A.R."/>
            <person name="Griffiths S.A."/>
            <person name="Guo Y."/>
            <person name="Hamelin R.C."/>
            <person name="Henrissat B."/>
            <person name="Kabir M.S."/>
            <person name="Jashni M.K."/>
            <person name="Kema G."/>
            <person name="Klaubauf S."/>
            <person name="Lapidus A."/>
            <person name="Levasseur A."/>
            <person name="Lindquist E."/>
            <person name="Mehrabi R."/>
            <person name="Ohm R.A."/>
            <person name="Owen T.J."/>
            <person name="Salamov A."/>
            <person name="Schwelm A."/>
            <person name="Schijlen E."/>
            <person name="Sun H."/>
            <person name="van den Burg H.A."/>
            <person name="van Ham R.C.H.J."/>
            <person name="Zhang S."/>
            <person name="Goodwin S.B."/>
            <person name="Grigoriev I.V."/>
            <person name="Collemare J."/>
            <person name="Bradshaw R.E."/>
        </authorList>
    </citation>
    <scope>NUCLEOTIDE SEQUENCE [LARGE SCALE GENOMIC DNA]</scope>
    <source>
        <strain evidence="13">NZE10 / CBS 128990</strain>
    </source>
</reference>
<evidence type="ECO:0000256" key="5">
    <source>
        <dbReference type="ARBA" id="ARBA00022490"/>
    </source>
</evidence>
<dbReference type="InterPro" id="IPR023175">
    <property type="entry name" value="Vta1/CALS_N_sf"/>
</dbReference>
<dbReference type="GO" id="GO:0015031">
    <property type="term" value="P:protein transport"/>
    <property type="evidence" value="ECO:0007669"/>
    <property type="project" value="UniProtKB-KW"/>
</dbReference>
<feature type="compositionally biased region" description="Polar residues" evidence="9">
    <location>
        <begin position="273"/>
        <end position="287"/>
    </location>
</feature>
<gene>
    <name evidence="12" type="ORF">DOTSEDRAFT_172484</name>
</gene>
<dbReference type="AlphaFoldDB" id="N1PN41"/>
<protein>
    <recommendedName>
        <fullName evidence="14">DUF605-domain-containing protein</fullName>
    </recommendedName>
</protein>
<dbReference type="OrthoDB" id="391137at2759"/>
<evidence type="ECO:0000256" key="4">
    <source>
        <dbReference type="ARBA" id="ARBA00022448"/>
    </source>
</evidence>
<evidence type="ECO:0000256" key="8">
    <source>
        <dbReference type="ARBA" id="ARBA00023136"/>
    </source>
</evidence>
<dbReference type="InterPro" id="IPR041212">
    <property type="entry name" value="Vta1_C"/>
</dbReference>
<evidence type="ECO:0000256" key="9">
    <source>
        <dbReference type="SAM" id="MobiDB-lite"/>
    </source>
</evidence>
<dbReference type="InterPro" id="IPR039431">
    <property type="entry name" value="Vta1/CALS_N"/>
</dbReference>
<dbReference type="eggNOG" id="KOG0917">
    <property type="taxonomic scope" value="Eukaryota"/>
</dbReference>
<evidence type="ECO:0000256" key="6">
    <source>
        <dbReference type="ARBA" id="ARBA00022753"/>
    </source>
</evidence>
<dbReference type="InterPro" id="IPR044538">
    <property type="entry name" value="Vta1-like"/>
</dbReference>
<dbReference type="Proteomes" id="UP000016933">
    <property type="component" value="Unassembled WGS sequence"/>
</dbReference>
<evidence type="ECO:0000259" key="11">
    <source>
        <dbReference type="Pfam" id="PF18097"/>
    </source>
</evidence>
<evidence type="ECO:0000256" key="2">
    <source>
        <dbReference type="ARBA" id="ARBA00004496"/>
    </source>
</evidence>
<dbReference type="OMA" id="AYWCEYH"/>
<evidence type="ECO:0000313" key="12">
    <source>
        <dbReference type="EMBL" id="EME44333.1"/>
    </source>
</evidence>
<keyword evidence="4" id="KW-0813">Transport</keyword>
<feature type="domain" description="Vta1 C-terminal" evidence="11">
    <location>
        <begin position="386"/>
        <end position="421"/>
    </location>
</feature>
<name>N1PN41_DOTSN</name>
<keyword evidence="5" id="KW-0963">Cytoplasm</keyword>
<evidence type="ECO:0008006" key="14">
    <source>
        <dbReference type="Google" id="ProtNLM"/>
    </source>
</evidence>
<feature type="region of interest" description="Disordered" evidence="9">
    <location>
        <begin position="196"/>
        <end position="385"/>
    </location>
</feature>
<dbReference type="GO" id="GO:0010008">
    <property type="term" value="C:endosome membrane"/>
    <property type="evidence" value="ECO:0007669"/>
    <property type="project" value="UniProtKB-SubCell"/>
</dbReference>
<sequence length="424" mass="45376">MAAALPAKLKTAAPDVGRFATRAAQLEKFRPIVSYWCEYYILQKVLEKQLHTTDEECTTYAIQLMDKLEQYKSENSTNDAVVDDVAAKAYVENFALETFNKGDEAQRSNKVTKQTADTFQASATFMDLLGIWGPVESEIQAKSKFAKFHALRIAKAIKAGEDPNSSNPVIEEPAQPDDLAMDDGLEQELKNLENDAGVYKQPTVESAAESRQPSRPHSITQNDVLPPPTLPTGGTPLMPQAEPDVSPIDQAEDINSRAGSIGGGYFPAVPGEVQSTDAPPNVNSIASVEQPPSAPSAFATSDPADLYGQPRASPSASVPGDLEIGTPNRPDAPTPHQMQSQQPSAPLIYARSPLLPAAAPQQAPKPRVQPVVSAGPPPGGYRTDDDSVMAAQKHAKWAISALNFEDVNTAVQELRIALNSLGAS</sequence>
<feature type="compositionally biased region" description="Polar residues" evidence="9">
    <location>
        <begin position="209"/>
        <end position="223"/>
    </location>
</feature>
<feature type="region of interest" description="Disordered" evidence="9">
    <location>
        <begin position="159"/>
        <end position="179"/>
    </location>
</feature>
<keyword evidence="13" id="KW-1185">Reference proteome</keyword>
<evidence type="ECO:0000256" key="7">
    <source>
        <dbReference type="ARBA" id="ARBA00022927"/>
    </source>
</evidence>
<proteinExistence type="inferred from homology"/>
<organism evidence="12 13">
    <name type="scientific">Dothistroma septosporum (strain NZE10 / CBS 128990)</name>
    <name type="common">Red band needle blight fungus</name>
    <name type="synonym">Mycosphaerella pini</name>
    <dbReference type="NCBI Taxonomy" id="675120"/>
    <lineage>
        <taxon>Eukaryota</taxon>
        <taxon>Fungi</taxon>
        <taxon>Dikarya</taxon>
        <taxon>Ascomycota</taxon>
        <taxon>Pezizomycotina</taxon>
        <taxon>Dothideomycetes</taxon>
        <taxon>Dothideomycetidae</taxon>
        <taxon>Mycosphaerellales</taxon>
        <taxon>Mycosphaerellaceae</taxon>
        <taxon>Dothistroma</taxon>
    </lineage>
</organism>
<reference evidence="12 13" key="2">
    <citation type="journal article" date="2012" name="PLoS Pathog.">
        <title>Diverse lifestyles and strategies of plant pathogenesis encoded in the genomes of eighteen Dothideomycetes fungi.</title>
        <authorList>
            <person name="Ohm R.A."/>
            <person name="Feau N."/>
            <person name="Henrissat B."/>
            <person name="Schoch C.L."/>
            <person name="Horwitz B.A."/>
            <person name="Barry K.W."/>
            <person name="Condon B.J."/>
            <person name="Copeland A.C."/>
            <person name="Dhillon B."/>
            <person name="Glaser F."/>
            <person name="Hesse C.N."/>
            <person name="Kosti I."/>
            <person name="LaButti K."/>
            <person name="Lindquist E.A."/>
            <person name="Lucas S."/>
            <person name="Salamov A.A."/>
            <person name="Bradshaw R.E."/>
            <person name="Ciuffetti L."/>
            <person name="Hamelin R.C."/>
            <person name="Kema G.H.J."/>
            <person name="Lawrence C."/>
            <person name="Scott J.A."/>
            <person name="Spatafora J.W."/>
            <person name="Turgeon B.G."/>
            <person name="de Wit P.J.G.M."/>
            <person name="Zhong S."/>
            <person name="Goodwin S.B."/>
            <person name="Grigoriev I.V."/>
        </authorList>
    </citation>
    <scope>NUCLEOTIDE SEQUENCE [LARGE SCALE GENOMIC DNA]</scope>
    <source>
        <strain evidence="13">NZE10 / CBS 128990</strain>
    </source>
</reference>
<comment type="subcellular location">
    <subcellularLocation>
        <location evidence="2">Cytoplasm</location>
    </subcellularLocation>
    <subcellularLocation>
        <location evidence="1">Endosome membrane</location>
        <topology evidence="1">Peripheral membrane protein</topology>
    </subcellularLocation>
</comment>
<evidence type="ECO:0000256" key="1">
    <source>
        <dbReference type="ARBA" id="ARBA00004481"/>
    </source>
</evidence>
<evidence type="ECO:0000256" key="3">
    <source>
        <dbReference type="ARBA" id="ARBA00007895"/>
    </source>
</evidence>
<keyword evidence="7" id="KW-0653">Protein transport</keyword>
<evidence type="ECO:0000313" key="13">
    <source>
        <dbReference type="Proteomes" id="UP000016933"/>
    </source>
</evidence>
<dbReference type="PANTHER" id="PTHR46009:SF1">
    <property type="entry name" value="VACUOLAR PROTEIN SORTING-ASSOCIATED PROTEIN VTA1 HOMOLOG"/>
    <property type="match status" value="1"/>
</dbReference>